<reference evidence="1" key="1">
    <citation type="submission" date="2009-06" db="EMBL/GenBank/DDBJ databases">
        <title>Complete sequence of chromosome 2 of Variovorax paradoxus S110.</title>
        <authorList>
            <consortium name="US DOE Joint Genome Institute"/>
            <person name="Lucas S."/>
            <person name="Copeland A."/>
            <person name="Lapidus A."/>
            <person name="Glavina del Rio T."/>
            <person name="Tice H."/>
            <person name="Bruce D."/>
            <person name="Goodwin L."/>
            <person name="Pitluck S."/>
            <person name="Chertkov O."/>
            <person name="Brettin T."/>
            <person name="Detter J.C."/>
            <person name="Han C."/>
            <person name="Larimer F."/>
            <person name="Land M."/>
            <person name="Hauser L."/>
            <person name="Kyrpides N."/>
            <person name="Ovchinnikova G."/>
            <person name="Orwin P."/>
            <person name="Leadbetter J.R."/>
            <person name="Spain J.C."/>
            <person name="Han J.I."/>
        </authorList>
    </citation>
    <scope>NUCLEOTIDE SEQUENCE</scope>
    <source>
        <strain evidence="1">S110</strain>
    </source>
</reference>
<evidence type="ECO:0000313" key="1">
    <source>
        <dbReference type="EMBL" id="ACS22424.1"/>
    </source>
</evidence>
<accession>C5D080</accession>
<name>C5D080_VARPS</name>
<protein>
    <submittedName>
        <fullName evidence="1">Uncharacterized protein</fullName>
    </submittedName>
</protein>
<dbReference type="HOGENOM" id="CLU_133324_0_0_4"/>
<proteinExistence type="predicted"/>
<sequence>MYCEVFRYLFEGQALSSKEAVKLTRRVGELVYMPRIHDPRPGRSLMIAMLLADDQQSYVIPLLNRACMLEVRGGFFIEGTEINPRGRALKNIQADIYPQRWFCRPVARPAPIDPKGARLEARRHGEMIAKALQRWPTRRAIPIRVEMPSALPNSAVFRPVGTDEASDVPPV</sequence>
<dbReference type="KEGG" id="vap:Vapar_5837"/>
<gene>
    <name evidence="1" type="ordered locus">Vapar_5837</name>
</gene>
<dbReference type="EMBL" id="CP001636">
    <property type="protein sequence ID" value="ACS22424.1"/>
    <property type="molecule type" value="Genomic_DNA"/>
</dbReference>
<dbReference type="AlphaFoldDB" id="C5D080"/>
<organism evidence="1">
    <name type="scientific">Variovorax paradoxus (strain S110)</name>
    <dbReference type="NCBI Taxonomy" id="543728"/>
    <lineage>
        <taxon>Bacteria</taxon>
        <taxon>Pseudomonadati</taxon>
        <taxon>Pseudomonadota</taxon>
        <taxon>Betaproteobacteria</taxon>
        <taxon>Burkholderiales</taxon>
        <taxon>Comamonadaceae</taxon>
        <taxon>Variovorax</taxon>
    </lineage>
</organism>